<organism evidence="2 3">
    <name type="scientific">Meganyctiphanes norvegica</name>
    <name type="common">Northern krill</name>
    <name type="synonym">Thysanopoda norvegica</name>
    <dbReference type="NCBI Taxonomy" id="48144"/>
    <lineage>
        <taxon>Eukaryota</taxon>
        <taxon>Metazoa</taxon>
        <taxon>Ecdysozoa</taxon>
        <taxon>Arthropoda</taxon>
        <taxon>Crustacea</taxon>
        <taxon>Multicrustacea</taxon>
        <taxon>Malacostraca</taxon>
        <taxon>Eumalacostraca</taxon>
        <taxon>Eucarida</taxon>
        <taxon>Euphausiacea</taxon>
        <taxon>Euphausiidae</taxon>
        <taxon>Meganyctiphanes</taxon>
    </lineage>
</organism>
<dbReference type="EMBL" id="CAXKWB010006810">
    <property type="protein sequence ID" value="CAL4084491.1"/>
    <property type="molecule type" value="Genomic_DNA"/>
</dbReference>
<dbReference type="PANTHER" id="PTHR32026:SF10">
    <property type="entry name" value="METHYLTRANSFERASE-LIKE PROTEIN 24-RELATED"/>
    <property type="match status" value="1"/>
</dbReference>
<dbReference type="InterPro" id="IPR026913">
    <property type="entry name" value="METTL24"/>
</dbReference>
<dbReference type="AlphaFoldDB" id="A0AAV2QIG6"/>
<gene>
    <name evidence="2" type="ORF">MNOR_LOCUS12436</name>
</gene>
<evidence type="ECO:0000313" key="3">
    <source>
        <dbReference type="Proteomes" id="UP001497623"/>
    </source>
</evidence>
<proteinExistence type="predicted"/>
<protein>
    <recommendedName>
        <fullName evidence="1">Methyltransferase domain-containing protein</fullName>
    </recommendedName>
</protein>
<evidence type="ECO:0000259" key="1">
    <source>
        <dbReference type="Pfam" id="PF13383"/>
    </source>
</evidence>
<reference evidence="2 3" key="1">
    <citation type="submission" date="2024-05" db="EMBL/GenBank/DDBJ databases">
        <authorList>
            <person name="Wallberg A."/>
        </authorList>
    </citation>
    <scope>NUCLEOTIDE SEQUENCE [LARGE SCALE GENOMIC DNA]</scope>
</reference>
<dbReference type="PANTHER" id="PTHR32026">
    <property type="entry name" value="METHYLTRANSFERASE-LIKE PROTEIN 24"/>
    <property type="match status" value="1"/>
</dbReference>
<name>A0AAV2QIG6_MEGNR</name>
<feature type="non-terminal residue" evidence="2">
    <location>
        <position position="119"/>
    </location>
</feature>
<sequence length="119" mass="13667">SGWLRKADDFYHHLAQDQTHCRKMVRFGGSYCKKNPDNEKYVCLDEGLALKSRNCTVYSFGVGDDTTFDDAASQYGCEVFMFDPSLDQDLKDEVIKNLTTYQHFYNLGLSNVTKNETLK</sequence>
<accession>A0AAV2QIG6</accession>
<dbReference type="InterPro" id="IPR025714">
    <property type="entry name" value="Methyltranfer_dom"/>
</dbReference>
<dbReference type="Proteomes" id="UP001497623">
    <property type="component" value="Unassembled WGS sequence"/>
</dbReference>
<evidence type="ECO:0000313" key="2">
    <source>
        <dbReference type="EMBL" id="CAL4084491.1"/>
    </source>
</evidence>
<dbReference type="Pfam" id="PF13383">
    <property type="entry name" value="Methyltransf_22"/>
    <property type="match status" value="1"/>
</dbReference>
<feature type="non-terminal residue" evidence="2">
    <location>
        <position position="1"/>
    </location>
</feature>
<comment type="caution">
    <text evidence="2">The sequence shown here is derived from an EMBL/GenBank/DDBJ whole genome shotgun (WGS) entry which is preliminary data.</text>
</comment>
<feature type="domain" description="Methyltransferase" evidence="1">
    <location>
        <begin position="3"/>
        <end position="110"/>
    </location>
</feature>
<keyword evidence="3" id="KW-1185">Reference proteome</keyword>